<evidence type="ECO:0000313" key="1">
    <source>
        <dbReference type="EMBL" id="EXI87146.1"/>
    </source>
</evidence>
<dbReference type="EMBL" id="JEMY01000037">
    <property type="protein sequence ID" value="EXI87146.1"/>
    <property type="molecule type" value="Genomic_DNA"/>
</dbReference>
<evidence type="ECO:0000313" key="2">
    <source>
        <dbReference type="Proteomes" id="UP000022141"/>
    </source>
</evidence>
<name>A0A011PHU8_ACCRE</name>
<dbReference type="Proteomes" id="UP000022141">
    <property type="component" value="Unassembled WGS sequence"/>
</dbReference>
<keyword evidence="2" id="KW-1185">Reference proteome</keyword>
<reference evidence="1" key="1">
    <citation type="submission" date="2014-02" db="EMBL/GenBank/DDBJ databases">
        <title>Expanding our view of genomic diversity in Candidatus Accumulibacter clades.</title>
        <authorList>
            <person name="Skennerton C.T."/>
            <person name="Barr J.J."/>
            <person name="Slater F.R."/>
            <person name="Bond P.L."/>
            <person name="Tyson G.W."/>
        </authorList>
    </citation>
    <scope>NUCLEOTIDE SEQUENCE [LARGE SCALE GENOMIC DNA]</scope>
</reference>
<organism evidence="1 2">
    <name type="scientific">Accumulibacter regalis</name>
    <dbReference type="NCBI Taxonomy" id="522306"/>
    <lineage>
        <taxon>Bacteria</taxon>
        <taxon>Pseudomonadati</taxon>
        <taxon>Pseudomonadota</taxon>
        <taxon>Betaproteobacteria</taxon>
        <taxon>Candidatus Accumulibacter</taxon>
    </lineage>
</organism>
<protein>
    <submittedName>
        <fullName evidence="1">Uncharacterized protein</fullName>
    </submittedName>
</protein>
<gene>
    <name evidence="1" type="ORF">AW11_02756</name>
</gene>
<comment type="caution">
    <text evidence="1">The sequence shown here is derived from an EMBL/GenBank/DDBJ whole genome shotgun (WGS) entry which is preliminary data.</text>
</comment>
<dbReference type="AlphaFoldDB" id="A0A011PHU8"/>
<accession>A0A011PHU8</accession>
<sequence>MPTSNQLDYREAKRKCKDEQEVVTCSTAVRMGVTTFAHNNPAEVFGAAAPDKATTRGAIPSNTLQRWARRKTADTAVLVEADMARFYHSFFQAFAGTLDA</sequence>
<proteinExistence type="predicted"/>